<reference evidence="4 5" key="1">
    <citation type="submission" date="2023-10" db="EMBL/GenBank/DDBJ databases">
        <title>Draft genome sequence of Xylaria bambusicola isolate GMP-LS, the root and basal stem rot pathogen of sugarcane in Indonesia.</title>
        <authorList>
            <person name="Selvaraj P."/>
            <person name="Muralishankar V."/>
            <person name="Muruganantham S."/>
            <person name="Sp S."/>
            <person name="Haryani S."/>
            <person name="Lau K.J.X."/>
            <person name="Naqvi N.I."/>
        </authorList>
    </citation>
    <scope>NUCLEOTIDE SEQUENCE [LARGE SCALE GENOMIC DNA]</scope>
    <source>
        <strain evidence="4">GMP-LS</strain>
    </source>
</reference>
<comment type="caution">
    <text evidence="4">The sequence shown here is derived from an EMBL/GenBank/DDBJ whole genome shotgun (WGS) entry which is preliminary data.</text>
</comment>
<keyword evidence="1 3" id="KW-0853">WD repeat</keyword>
<dbReference type="AlphaFoldDB" id="A0AAN7V1P9"/>
<dbReference type="InterPro" id="IPR036322">
    <property type="entry name" value="WD40_repeat_dom_sf"/>
</dbReference>
<dbReference type="InterPro" id="IPR001680">
    <property type="entry name" value="WD40_rpt"/>
</dbReference>
<dbReference type="Proteomes" id="UP001305414">
    <property type="component" value="Unassembled WGS sequence"/>
</dbReference>
<gene>
    <name evidence="4" type="ORF">RRF57_008403</name>
</gene>
<dbReference type="InterPro" id="IPR050505">
    <property type="entry name" value="WDR55/POC1"/>
</dbReference>
<evidence type="ECO:0000256" key="1">
    <source>
        <dbReference type="ARBA" id="ARBA00022574"/>
    </source>
</evidence>
<evidence type="ECO:0008006" key="6">
    <source>
        <dbReference type="Google" id="ProtNLM"/>
    </source>
</evidence>
<dbReference type="PROSITE" id="PS50082">
    <property type="entry name" value="WD_REPEATS_2"/>
    <property type="match status" value="1"/>
</dbReference>
<organism evidence="4 5">
    <name type="scientific">Xylaria bambusicola</name>
    <dbReference type="NCBI Taxonomy" id="326684"/>
    <lineage>
        <taxon>Eukaryota</taxon>
        <taxon>Fungi</taxon>
        <taxon>Dikarya</taxon>
        <taxon>Ascomycota</taxon>
        <taxon>Pezizomycotina</taxon>
        <taxon>Sordariomycetes</taxon>
        <taxon>Xylariomycetidae</taxon>
        <taxon>Xylariales</taxon>
        <taxon>Xylariaceae</taxon>
        <taxon>Xylaria</taxon>
    </lineage>
</organism>
<accession>A0AAN7V1P9</accession>
<dbReference type="EMBL" id="JAWHQM010000026">
    <property type="protein sequence ID" value="KAK5632689.1"/>
    <property type="molecule type" value="Genomic_DNA"/>
</dbReference>
<protein>
    <recommendedName>
        <fullName evidence="6">WD40 repeat-like protein</fullName>
    </recommendedName>
</protein>
<dbReference type="Pfam" id="PF00400">
    <property type="entry name" value="WD40"/>
    <property type="match status" value="1"/>
</dbReference>
<feature type="repeat" description="WD" evidence="3">
    <location>
        <begin position="13"/>
        <end position="53"/>
    </location>
</feature>
<dbReference type="Gene3D" id="2.130.10.10">
    <property type="entry name" value="YVTN repeat-like/Quinoprotein amine dehydrogenase"/>
    <property type="match status" value="3"/>
</dbReference>
<keyword evidence="5" id="KW-1185">Reference proteome</keyword>
<evidence type="ECO:0000256" key="3">
    <source>
        <dbReference type="PROSITE-ProRule" id="PRU00221"/>
    </source>
</evidence>
<name>A0AAN7V1P9_9PEZI</name>
<sequence length="689" mass="77679">MIYDKATFLKTNTLIHEEEIRKVSFGENGKLFATGGERSVRLWDLNSSELITSFQVPAGCNLIAFIEDDDTLLIAFENLSIMYWDITNNVAHGEPIVWIKELVEESSPWYSSRVPTMVAFRAERNLLAIIYQEGDIILRTIDGEQMHLLENDSGPYQYELHGNLYSKPAVSTVAFGSTLENNLLVVAYAKGTVIVFDTDSGERRGSLDQINAHRITCSPNGRTLAIATPGCVDLFDLITLKPMHRLRYNTQLLTQMIAFTPDSLRLLTFGSGQINVWEPTVPLQHDTEGIPSDTVSYSVVVENREPDKEDAIPITAMAYMRDAPQVICAKEDQTVHIYDISSEPRSQELFTHRLTRRITSLHFDDDSSLLTDISGGRVTSRKIILDAQGSWVASNNLYEYNKTLHQGVLQIVVSVKHESLLIRDVRMATLWNLATPNATNYVARVESQYESTWFSPASNEDFLIRIDDGIVTLYEWKSLTQIRSVRLNPHEDLPVSFGSVICVWRRRYFAKVKWLRSGFFGLRESQDLPYKAVLPLSTPASAAEPNTKEDENTVSPVLKFERLKTIAEGVIGFYNGRLVFIDLEHWVCSIDITPSESTPSTTTTAARSAPIETRIARHFFIPDEWMSLHGIMMEVRPSGDVIVAKRNDLAVIHRGLEFSDKKAISGGSRLVDISVRSVPRRPSDKRITT</sequence>
<evidence type="ECO:0000256" key="2">
    <source>
        <dbReference type="ARBA" id="ARBA00022737"/>
    </source>
</evidence>
<proteinExistence type="predicted"/>
<evidence type="ECO:0000313" key="4">
    <source>
        <dbReference type="EMBL" id="KAK5632689.1"/>
    </source>
</evidence>
<dbReference type="PANTHER" id="PTHR44019:SF8">
    <property type="entry name" value="POC1 CENTRIOLAR PROTEIN HOMOLOG"/>
    <property type="match status" value="1"/>
</dbReference>
<dbReference type="InterPro" id="IPR015943">
    <property type="entry name" value="WD40/YVTN_repeat-like_dom_sf"/>
</dbReference>
<keyword evidence="2" id="KW-0677">Repeat</keyword>
<dbReference type="PANTHER" id="PTHR44019">
    <property type="entry name" value="WD REPEAT-CONTAINING PROTEIN 55"/>
    <property type="match status" value="1"/>
</dbReference>
<dbReference type="SMART" id="SM00320">
    <property type="entry name" value="WD40"/>
    <property type="match status" value="5"/>
</dbReference>
<evidence type="ECO:0000313" key="5">
    <source>
        <dbReference type="Proteomes" id="UP001305414"/>
    </source>
</evidence>
<dbReference type="SUPFAM" id="SSF50978">
    <property type="entry name" value="WD40 repeat-like"/>
    <property type="match status" value="2"/>
</dbReference>